<dbReference type="PANTHER" id="PTHR40940:SF1">
    <property type="entry name" value="PROTEIN BATD"/>
    <property type="match status" value="1"/>
</dbReference>
<feature type="chain" id="PRO_5046886869" evidence="3">
    <location>
        <begin position="26"/>
        <end position="583"/>
    </location>
</feature>
<name>A0ABP8HS07_9GAMM</name>
<evidence type="ECO:0000256" key="1">
    <source>
        <dbReference type="SAM" id="MobiDB-lite"/>
    </source>
</evidence>
<keyword evidence="3" id="KW-0732">Signal</keyword>
<accession>A0ABP8HS07</accession>
<evidence type="ECO:0000256" key="2">
    <source>
        <dbReference type="SAM" id="Phobius"/>
    </source>
</evidence>
<evidence type="ECO:0000313" key="6">
    <source>
        <dbReference type="Proteomes" id="UP001501294"/>
    </source>
</evidence>
<feature type="signal peptide" evidence="3">
    <location>
        <begin position="1"/>
        <end position="25"/>
    </location>
</feature>
<feature type="transmembrane region" description="Helical" evidence="2">
    <location>
        <begin position="429"/>
        <end position="449"/>
    </location>
</feature>
<comment type="caution">
    <text evidence="5">The sequence shown here is derived from an EMBL/GenBank/DDBJ whole genome shotgun (WGS) entry which is preliminary data.</text>
</comment>
<keyword evidence="2" id="KW-0812">Transmembrane</keyword>
<gene>
    <name evidence="5" type="ORF">GCM10023150_02040</name>
</gene>
<evidence type="ECO:0000259" key="4">
    <source>
        <dbReference type="Pfam" id="PF25607"/>
    </source>
</evidence>
<dbReference type="RefSeq" id="WP_223577456.1">
    <property type="nucleotide sequence ID" value="NZ_BAABFU010000001.1"/>
</dbReference>
<evidence type="ECO:0000313" key="5">
    <source>
        <dbReference type="EMBL" id="GAA4343456.1"/>
    </source>
</evidence>
<sequence length="583" mass="66288">MTKLKHLISNITFMLLTVVAASASAEITLSLDRTDIHENETFHLRVQVEESNTLNAGAGVNFIPEEITIRGRQEYNSSIIVNGQYNTQMGWDFELLATESGTYTIPPLSIGNERSDAFTIRILPQQDDIGDASNAKIKLRANLSDEEVYVQQQLLFTVRIYRSVVARNQNITPIRVTNALVEQLGENKTFDVVKEGNNFRVVEQRYAIFPQQSGEMIIEPMTYSATVLEESQGRSPWQRSQLKPISLSTQKYTVNVKPKPQNALEPWLPAKKLELEAEWQPKNQTFRVGDPANLDLIIKGTGLLTTQLPTVTFPEEDGVTIYRDTPQYRQRINRFGVNSYHFEKIAVIPNKSGEITIPEVKVPWWNVTTDQQEYATLPAQTIRVEQSSQQINNNQPQTVIPEAQKQAMRPDAGPANNQDTSATDSTYDYWKYITFALAAMWLVTLVLFLRQKSQSRSLIPQDRDASNEQLRQGPHSTLREAIAAAKVNDAKSTIQHLASWLKNDSSPAHLVNVTQLIRYCREHQYQALAEELEMLQSVCYSAQSNQKQPRQWKGRELAKHLSGFNTDDQERPADKLPQLYDKR</sequence>
<reference evidence="6" key="1">
    <citation type="journal article" date="2019" name="Int. J. Syst. Evol. Microbiol.">
        <title>The Global Catalogue of Microorganisms (GCM) 10K type strain sequencing project: providing services to taxonomists for standard genome sequencing and annotation.</title>
        <authorList>
            <consortium name="The Broad Institute Genomics Platform"/>
            <consortium name="The Broad Institute Genome Sequencing Center for Infectious Disease"/>
            <person name="Wu L."/>
            <person name="Ma J."/>
        </authorList>
    </citation>
    <scope>NUCLEOTIDE SEQUENCE [LARGE SCALE GENOMIC DNA]</scope>
    <source>
        <strain evidence="6">JCM 17727</strain>
    </source>
</reference>
<dbReference type="Pfam" id="PF13584">
    <property type="entry name" value="BatD"/>
    <property type="match status" value="2"/>
</dbReference>
<dbReference type="Proteomes" id="UP001501294">
    <property type="component" value="Unassembled WGS sequence"/>
</dbReference>
<keyword evidence="2" id="KW-1133">Transmembrane helix</keyword>
<evidence type="ECO:0000256" key="3">
    <source>
        <dbReference type="SAM" id="SignalP"/>
    </source>
</evidence>
<feature type="compositionally biased region" description="Basic and acidic residues" evidence="1">
    <location>
        <begin position="568"/>
        <end position="583"/>
    </location>
</feature>
<dbReference type="InterPro" id="IPR025738">
    <property type="entry name" value="BatD"/>
</dbReference>
<feature type="domain" description="DUF7939" evidence="4">
    <location>
        <begin position="476"/>
        <end position="564"/>
    </location>
</feature>
<dbReference type="EMBL" id="BAABFU010000001">
    <property type="protein sequence ID" value="GAA4343456.1"/>
    <property type="molecule type" value="Genomic_DNA"/>
</dbReference>
<organism evidence="5 6">
    <name type="scientific">Kangiella taiwanensis</name>
    <dbReference type="NCBI Taxonomy" id="1079179"/>
    <lineage>
        <taxon>Bacteria</taxon>
        <taxon>Pseudomonadati</taxon>
        <taxon>Pseudomonadota</taxon>
        <taxon>Gammaproteobacteria</taxon>
        <taxon>Kangiellales</taxon>
        <taxon>Kangiellaceae</taxon>
        <taxon>Kangiella</taxon>
    </lineage>
</organism>
<keyword evidence="2" id="KW-0472">Membrane</keyword>
<protein>
    <submittedName>
        <fullName evidence="5">BatD family protein</fullName>
    </submittedName>
</protein>
<dbReference type="InterPro" id="IPR057699">
    <property type="entry name" value="DUF7939"/>
</dbReference>
<keyword evidence="6" id="KW-1185">Reference proteome</keyword>
<dbReference type="Pfam" id="PF25607">
    <property type="entry name" value="DUF7939"/>
    <property type="match status" value="1"/>
</dbReference>
<dbReference type="PANTHER" id="PTHR40940">
    <property type="entry name" value="PROTEIN BATD-RELATED"/>
    <property type="match status" value="1"/>
</dbReference>
<feature type="region of interest" description="Disordered" evidence="1">
    <location>
        <begin position="547"/>
        <end position="583"/>
    </location>
</feature>
<proteinExistence type="predicted"/>